<name>A0ABS7XSX8_9FLAO</name>
<feature type="chain" id="PRO_5046465897" evidence="1">
    <location>
        <begin position="24"/>
        <end position="1088"/>
    </location>
</feature>
<comment type="caution">
    <text evidence="3">The sequence shown here is derived from an EMBL/GenBank/DDBJ whole genome shotgun (WGS) entry which is preliminary data.</text>
</comment>
<dbReference type="InterPro" id="IPR013783">
    <property type="entry name" value="Ig-like_fold"/>
</dbReference>
<dbReference type="Gene3D" id="2.60.40.10">
    <property type="entry name" value="Immunoglobulins"/>
    <property type="match status" value="1"/>
</dbReference>
<sequence>MNKYLKYYLLVLVALSWVFNSFAQITLSHNVGNTPIDTGMFSCEGDETWMRIFNLADFGVGPNEEFAITSGQIAFAESYSGANLQFRFYRVGPEFPNYPYSLYPTDLLGTRGIGEAPTITGAPEIVQTDFDEPVIIPAGTEQILVAVEKYWGIYEEESSVVRIAGTQEDNDVSYYYGCDESYSLIPTTDLPNPQPNANFFINITGEAYDVYSNGPETRLSHNTCGDIIRTNIFSCSSSFLYWSRTFTLADFGISTNEEYVITKGQVAISGVGWLPEINFRIYEIDENFPASFSEDNLIGSSQYQTLSPAITDHPEVVEVEFDTPITVPAGVERILVEVHKGIVYGDALAFVGGTTVDNDVSWQRGCIVNATPVNGFVTATEMGFPNSNFYINVTGNVNHVSNTYGISVTNICSEFLKEFSIESNPNINSVLWDFGDPASGPDNTSSDLSPFHDFTVDGTYTISATVTSLDGSVEVLTETIEVNEPPNAYGINNIYACEDTLNSGISSSFDITTIETQVLGGQTGKTVTYIDGSGNTYDTLPNPFTNTVSGLETITVRVANANNPCCVSETTFDLITYPLPELQTVPALASCDNGSNGFSQFDLTSLPNAIINGQPNLTLELFDSSDNLIAFNDYNNFANVVANQDYVTARATNTTTNCTSEITIELFVSENPVANSLSLINGCDDNNDGISEYFDTSTVESQVLNGQTGMTVSYFDANGNPLPSPLPNPYTNSTPFSETITVRVSNAASTCYAETTLEFQTVNQPNINQPNNLYACDTGNGFALFNTSNIEQELIGNQTGLTISYFDANYNALTSPLPTLFENTEPYAQTINVRVEDSANPLCYSETSFDLIVNSLPEIILEDQYYICNLEPSITLNIASGYDAYNWVFEDGTSISTTSSAEIIEEGNYEVTVTEISNGLSCTSSFNFSLVRSVLPEIQSVNFGELGNNFIEIIASGDGDFEYSIDGQFFQDSNYFPNIQGGIYTVVVRDKEGCGEDAEEVVIVDYPKFFTPNNDGFNDYWQIKGIANYPNSSTLVYDRYGKLIALISSNDTGWDGLYNGKKMKSSDYWFTTDLGDGRSFSGHFALKR</sequence>
<reference evidence="4" key="1">
    <citation type="submission" date="2023-07" db="EMBL/GenBank/DDBJ databases">
        <authorList>
            <person name="Yue Y."/>
        </authorList>
    </citation>
    <scope>NUCLEOTIDE SEQUENCE [LARGE SCALE GENOMIC DNA]</scope>
    <source>
        <strain evidence="4">D23</strain>
    </source>
</reference>
<organism evidence="3 4">
    <name type="scientific">Winogradskyella alexanderae</name>
    <dbReference type="NCBI Taxonomy" id="2877123"/>
    <lineage>
        <taxon>Bacteria</taxon>
        <taxon>Pseudomonadati</taxon>
        <taxon>Bacteroidota</taxon>
        <taxon>Flavobacteriia</taxon>
        <taxon>Flavobacteriales</taxon>
        <taxon>Flavobacteriaceae</taxon>
        <taxon>Winogradskyella</taxon>
    </lineage>
</organism>
<dbReference type="NCBIfam" id="TIGR04131">
    <property type="entry name" value="Bac_Flav_CTERM"/>
    <property type="match status" value="1"/>
</dbReference>
<dbReference type="EMBL" id="JAIUJR010000003">
    <property type="protein sequence ID" value="MCA0132141.1"/>
    <property type="molecule type" value="Genomic_DNA"/>
</dbReference>
<feature type="signal peptide" evidence="1">
    <location>
        <begin position="1"/>
        <end position="23"/>
    </location>
</feature>
<protein>
    <submittedName>
        <fullName evidence="3">T9SS type B sorting domain-containing protein</fullName>
    </submittedName>
</protein>
<feature type="domain" description="PKD" evidence="2">
    <location>
        <begin position="424"/>
        <end position="482"/>
    </location>
</feature>
<dbReference type="SUPFAM" id="SSF49299">
    <property type="entry name" value="PKD domain"/>
    <property type="match status" value="1"/>
</dbReference>
<evidence type="ECO:0000313" key="4">
    <source>
        <dbReference type="Proteomes" id="UP001198901"/>
    </source>
</evidence>
<evidence type="ECO:0000313" key="3">
    <source>
        <dbReference type="EMBL" id="MCA0132141.1"/>
    </source>
</evidence>
<dbReference type="Proteomes" id="UP001198901">
    <property type="component" value="Unassembled WGS sequence"/>
</dbReference>
<dbReference type="PROSITE" id="PS50093">
    <property type="entry name" value="PKD"/>
    <property type="match status" value="1"/>
</dbReference>
<dbReference type="InterPro" id="IPR026341">
    <property type="entry name" value="T9SS_type_B"/>
</dbReference>
<dbReference type="CDD" id="cd00146">
    <property type="entry name" value="PKD"/>
    <property type="match status" value="1"/>
</dbReference>
<gene>
    <name evidence="3" type="ORF">LBU54_06060</name>
</gene>
<dbReference type="RefSeq" id="WP_224527230.1">
    <property type="nucleotide sequence ID" value="NZ_JAIUJR010000003.1"/>
</dbReference>
<keyword evidence="1" id="KW-0732">Signal</keyword>
<accession>A0ABS7XSX8</accession>
<dbReference type="Pfam" id="PF13585">
    <property type="entry name" value="CHU_C"/>
    <property type="match status" value="1"/>
</dbReference>
<dbReference type="InterPro" id="IPR035986">
    <property type="entry name" value="PKD_dom_sf"/>
</dbReference>
<dbReference type="InterPro" id="IPR000601">
    <property type="entry name" value="PKD_dom"/>
</dbReference>
<evidence type="ECO:0000259" key="2">
    <source>
        <dbReference type="PROSITE" id="PS50093"/>
    </source>
</evidence>
<proteinExistence type="predicted"/>
<keyword evidence="4" id="KW-1185">Reference proteome</keyword>
<evidence type="ECO:0000256" key="1">
    <source>
        <dbReference type="SAM" id="SignalP"/>
    </source>
</evidence>